<dbReference type="EMBL" id="JAFJMO010000016">
    <property type="protein sequence ID" value="KAJ8254206.1"/>
    <property type="molecule type" value="Genomic_DNA"/>
</dbReference>
<evidence type="ECO:0000313" key="11">
    <source>
        <dbReference type="Proteomes" id="UP001152803"/>
    </source>
</evidence>
<keyword evidence="5" id="KW-0479">Metal-binding</keyword>
<dbReference type="InterPro" id="IPR037519">
    <property type="entry name" value="LITAF_fam"/>
</dbReference>
<proteinExistence type="inferred from homology"/>
<dbReference type="SMART" id="SM00714">
    <property type="entry name" value="LITAF"/>
    <property type="match status" value="1"/>
</dbReference>
<evidence type="ECO:0000256" key="3">
    <source>
        <dbReference type="ARBA" id="ARBA00004630"/>
    </source>
</evidence>
<dbReference type="Pfam" id="PF10601">
    <property type="entry name" value="zf-LITAF-like"/>
    <property type="match status" value="1"/>
</dbReference>
<evidence type="ECO:0000256" key="5">
    <source>
        <dbReference type="ARBA" id="ARBA00022723"/>
    </source>
</evidence>
<accession>A0A9Q1D090</accession>
<keyword evidence="7" id="KW-0472">Membrane</keyword>
<dbReference type="AlphaFoldDB" id="A0A9Q1D090"/>
<dbReference type="Proteomes" id="UP001152803">
    <property type="component" value="Unassembled WGS sequence"/>
</dbReference>
<feature type="region of interest" description="Disordered" evidence="8">
    <location>
        <begin position="63"/>
        <end position="113"/>
    </location>
</feature>
<keyword evidence="11" id="KW-1185">Reference proteome</keyword>
<name>A0A9Q1D090_CONCO</name>
<feature type="compositionally biased region" description="Pro residues" evidence="8">
    <location>
        <begin position="82"/>
        <end position="98"/>
    </location>
</feature>
<evidence type="ECO:0000256" key="8">
    <source>
        <dbReference type="SAM" id="MobiDB-lite"/>
    </source>
</evidence>
<evidence type="ECO:0000256" key="4">
    <source>
        <dbReference type="ARBA" id="ARBA00005975"/>
    </source>
</evidence>
<dbReference type="PANTHER" id="PTHR23292">
    <property type="entry name" value="LIPOPOLYSACCHARIDE-INDUCED TUMOR NECROSIS FACTOR-ALPHA FACTOR"/>
    <property type="match status" value="1"/>
</dbReference>
<dbReference type="GO" id="GO:0098574">
    <property type="term" value="C:cytoplasmic side of lysosomal membrane"/>
    <property type="evidence" value="ECO:0007669"/>
    <property type="project" value="TreeGrafter"/>
</dbReference>
<dbReference type="InterPro" id="IPR006629">
    <property type="entry name" value="LITAF"/>
</dbReference>
<evidence type="ECO:0000259" key="9">
    <source>
        <dbReference type="PROSITE" id="PS51837"/>
    </source>
</evidence>
<dbReference type="PANTHER" id="PTHR23292:SF48">
    <property type="entry name" value="LIPOPOLYSACCHARIDE-INDUCED TUMOR NECROSIS FACTOR-ALPHA FACTOR HOMOLOG-RELATED"/>
    <property type="match status" value="1"/>
</dbReference>
<protein>
    <recommendedName>
        <fullName evidence="9">LITAF domain-containing protein</fullName>
    </recommendedName>
</protein>
<organism evidence="10 11">
    <name type="scientific">Conger conger</name>
    <name type="common">Conger eel</name>
    <name type="synonym">Muraena conger</name>
    <dbReference type="NCBI Taxonomy" id="82655"/>
    <lineage>
        <taxon>Eukaryota</taxon>
        <taxon>Metazoa</taxon>
        <taxon>Chordata</taxon>
        <taxon>Craniata</taxon>
        <taxon>Vertebrata</taxon>
        <taxon>Euteleostomi</taxon>
        <taxon>Actinopterygii</taxon>
        <taxon>Neopterygii</taxon>
        <taxon>Teleostei</taxon>
        <taxon>Anguilliformes</taxon>
        <taxon>Congridae</taxon>
        <taxon>Conger</taxon>
    </lineage>
</organism>
<sequence length="202" mass="21554">MCSPGVLVLREAIIHQSRKFQTSSFCQSVRLVLDIQAPPAPPLPSPPGHTDGLWLGSVIMEKDQRPPQDLPPPYTANYGGINPPPQPGFLPAPNPGGPGPSTSQPPAQGMGVPAATPAGSRVVLVPGGLSEFPSQTQCPFCQQLVVSHVEYNSGLLTWLICGALTIVGCWPCCLIPFCVDGCQDVYHRCPSCNNLLYVYKRL</sequence>
<evidence type="ECO:0000256" key="2">
    <source>
        <dbReference type="ARBA" id="ARBA00004414"/>
    </source>
</evidence>
<comment type="similarity">
    <text evidence="4">Belongs to the CDIP1/LITAF family.</text>
</comment>
<dbReference type="GO" id="GO:0008270">
    <property type="term" value="F:zinc ion binding"/>
    <property type="evidence" value="ECO:0007669"/>
    <property type="project" value="TreeGrafter"/>
</dbReference>
<gene>
    <name evidence="10" type="ORF">COCON_G00208180</name>
</gene>
<feature type="domain" description="LITAF" evidence="9">
    <location>
        <begin position="118"/>
        <end position="201"/>
    </location>
</feature>
<evidence type="ECO:0000256" key="7">
    <source>
        <dbReference type="ARBA" id="ARBA00023136"/>
    </source>
</evidence>
<dbReference type="GO" id="GO:0005634">
    <property type="term" value="C:nucleus"/>
    <property type="evidence" value="ECO:0007669"/>
    <property type="project" value="TreeGrafter"/>
</dbReference>
<evidence type="ECO:0000256" key="6">
    <source>
        <dbReference type="ARBA" id="ARBA00022833"/>
    </source>
</evidence>
<keyword evidence="6" id="KW-0862">Zinc</keyword>
<evidence type="ECO:0000256" key="1">
    <source>
        <dbReference type="ARBA" id="ARBA00004125"/>
    </source>
</evidence>
<comment type="subcellular location">
    <subcellularLocation>
        <location evidence="1">Endosome membrane</location>
        <topology evidence="1">Peripheral membrane protein</topology>
        <orientation evidence="1">Cytoplasmic side</orientation>
    </subcellularLocation>
    <subcellularLocation>
        <location evidence="2">Late endosome membrane</location>
    </subcellularLocation>
    <subcellularLocation>
        <location evidence="3">Lysosome membrane</location>
        <topology evidence="3">Peripheral membrane protein</topology>
        <orientation evidence="3">Cytoplasmic side</orientation>
    </subcellularLocation>
</comment>
<dbReference type="OrthoDB" id="4713066at2759"/>
<comment type="caution">
    <text evidence="10">The sequence shown here is derived from an EMBL/GenBank/DDBJ whole genome shotgun (WGS) entry which is preliminary data.</text>
</comment>
<dbReference type="PROSITE" id="PS51837">
    <property type="entry name" value="LITAF"/>
    <property type="match status" value="1"/>
</dbReference>
<feature type="compositionally biased region" description="Low complexity" evidence="8">
    <location>
        <begin position="100"/>
        <end position="109"/>
    </location>
</feature>
<reference evidence="10" key="1">
    <citation type="journal article" date="2023" name="Science">
        <title>Genome structures resolve the early diversification of teleost fishes.</title>
        <authorList>
            <person name="Parey E."/>
            <person name="Louis A."/>
            <person name="Montfort J."/>
            <person name="Bouchez O."/>
            <person name="Roques C."/>
            <person name="Iampietro C."/>
            <person name="Lluch J."/>
            <person name="Castinel A."/>
            <person name="Donnadieu C."/>
            <person name="Desvignes T."/>
            <person name="Floi Bucao C."/>
            <person name="Jouanno E."/>
            <person name="Wen M."/>
            <person name="Mejri S."/>
            <person name="Dirks R."/>
            <person name="Jansen H."/>
            <person name="Henkel C."/>
            <person name="Chen W.J."/>
            <person name="Zahm M."/>
            <person name="Cabau C."/>
            <person name="Klopp C."/>
            <person name="Thompson A.W."/>
            <person name="Robinson-Rechavi M."/>
            <person name="Braasch I."/>
            <person name="Lecointre G."/>
            <person name="Bobe J."/>
            <person name="Postlethwait J.H."/>
            <person name="Berthelot C."/>
            <person name="Roest Crollius H."/>
            <person name="Guiguen Y."/>
        </authorList>
    </citation>
    <scope>NUCLEOTIDE SEQUENCE</scope>
    <source>
        <strain evidence="10">Concon-B</strain>
    </source>
</reference>
<dbReference type="GO" id="GO:0098560">
    <property type="term" value="C:cytoplasmic side of late endosome membrane"/>
    <property type="evidence" value="ECO:0007669"/>
    <property type="project" value="TreeGrafter"/>
</dbReference>
<evidence type="ECO:0000313" key="10">
    <source>
        <dbReference type="EMBL" id="KAJ8254206.1"/>
    </source>
</evidence>